<dbReference type="SUPFAM" id="SSF56024">
    <property type="entry name" value="Phospholipase D/nuclease"/>
    <property type="match status" value="1"/>
</dbReference>
<evidence type="ECO:0000256" key="5">
    <source>
        <dbReference type="ARBA" id="ARBA00022963"/>
    </source>
</evidence>
<evidence type="ECO:0000256" key="4">
    <source>
        <dbReference type="ARBA" id="ARBA00022801"/>
    </source>
</evidence>
<comment type="similarity">
    <text evidence="2">Belongs to the phospholipase D family.</text>
</comment>
<dbReference type="InterPro" id="IPR025202">
    <property type="entry name" value="PLD-like_dom"/>
</dbReference>
<dbReference type="Pfam" id="PF13091">
    <property type="entry name" value="PLDc_2"/>
    <property type="match status" value="1"/>
</dbReference>
<keyword evidence="4" id="KW-0378">Hydrolase</keyword>
<keyword evidence="8" id="KW-1133">Transmembrane helix</keyword>
<comment type="caution">
    <text evidence="10">The sequence shown here is derived from an EMBL/GenBank/DDBJ whole genome shotgun (WGS) entry which is preliminary data.</text>
</comment>
<dbReference type="EMBL" id="JAUFQU010000001">
    <property type="protein sequence ID" value="MDN3708184.1"/>
    <property type="molecule type" value="Genomic_DNA"/>
</dbReference>
<sequence>MIKNLFNKRTNPVISETSVLDQQVLNNNKEIYARIVSELNKAKSEILIVAAWFTDEELFDILLLKLSEGINVELIIADNQENEKLDFSLLTSKGATVIRIKNVGYGVMNQKFCILDKKIALHGSYNWSVNAKKNNHESIIATNHKGTIESLMSNFNDLKEKAIAISSELKPLEPIAESTQQHVEKEDNTDKIVKIAYEKVLDSMIAAEVSSFDRENLRKQGYDRSLLNNGDHNVLHKALDTLYNGFINDIDVIEDKKRRLLSKIDEQKVKSVSQLTDKYDAQKITIETETEVIAETLNHKIDNLKAELIIEESALNNNKEYELERLNQKIKEYETKIRESFKDFVKPGIKWFEIITTGIFTFALFIYLFVFYSSAAYILLYSEEDAKIALQTSNIIVNPQVFNPDALTKSLEHGWMAFLFVCLFVFIPLIFACLERIISNKLLANILTYGLGLILVDSFIAIKIAQSIHAIKSETEINPKPWEWTDLLTDTNFYLVFILGAFGILLFKFCIEKLNKIADDRNPDIAEQRNKIIKEHLREDIGKIENQITLLNSDIEMKSQEILQKRIQVKSYETELEKLPLKKIHQIDDKKNDLDNKLQMIETTTDIYKSHVENDNIPVSISALKDRINVFLEGWNDFLHYEYSINKAIEKSAQATDVAINWEYSKINKALIDTRVKVK</sequence>
<accession>A0ABT8CUJ4</accession>
<gene>
    <name evidence="10" type="ORF">QW060_13820</name>
</gene>
<keyword evidence="5" id="KW-0442">Lipid degradation</keyword>
<evidence type="ECO:0000256" key="8">
    <source>
        <dbReference type="SAM" id="Phobius"/>
    </source>
</evidence>
<name>A0ABT8CUJ4_9FLAO</name>
<feature type="transmembrane region" description="Helical" evidence="8">
    <location>
        <begin position="491"/>
        <end position="511"/>
    </location>
</feature>
<dbReference type="RefSeq" id="WP_290364065.1">
    <property type="nucleotide sequence ID" value="NZ_JAUFQU010000001.1"/>
</dbReference>
<evidence type="ECO:0000256" key="1">
    <source>
        <dbReference type="ARBA" id="ARBA00000798"/>
    </source>
</evidence>
<comment type="catalytic activity">
    <reaction evidence="1">
        <text>a 1,2-diacyl-sn-glycero-3-phosphocholine + H2O = a 1,2-diacyl-sn-glycero-3-phosphate + choline + H(+)</text>
        <dbReference type="Rhea" id="RHEA:14445"/>
        <dbReference type="ChEBI" id="CHEBI:15354"/>
        <dbReference type="ChEBI" id="CHEBI:15377"/>
        <dbReference type="ChEBI" id="CHEBI:15378"/>
        <dbReference type="ChEBI" id="CHEBI:57643"/>
        <dbReference type="ChEBI" id="CHEBI:58608"/>
        <dbReference type="EC" id="3.1.4.4"/>
    </reaction>
</comment>
<dbReference type="PANTHER" id="PTHR43856:SF1">
    <property type="entry name" value="MITOCHONDRIAL CARDIOLIPIN HYDROLASE"/>
    <property type="match status" value="1"/>
</dbReference>
<reference evidence="11" key="1">
    <citation type="journal article" date="2019" name="Int. J. Syst. Evol. Microbiol.">
        <title>The Global Catalogue of Microorganisms (GCM) 10K type strain sequencing project: providing services to taxonomists for standard genome sequencing and annotation.</title>
        <authorList>
            <consortium name="The Broad Institute Genomics Platform"/>
            <consortium name="The Broad Institute Genome Sequencing Center for Infectious Disease"/>
            <person name="Wu L."/>
            <person name="Ma J."/>
        </authorList>
    </citation>
    <scope>NUCLEOTIDE SEQUENCE [LARGE SCALE GENOMIC DNA]</scope>
    <source>
        <strain evidence="11">CECT 7184</strain>
    </source>
</reference>
<evidence type="ECO:0000256" key="3">
    <source>
        <dbReference type="ARBA" id="ARBA00012027"/>
    </source>
</evidence>
<evidence type="ECO:0000313" key="10">
    <source>
        <dbReference type="EMBL" id="MDN3708184.1"/>
    </source>
</evidence>
<keyword evidence="6" id="KW-0443">Lipid metabolism</keyword>
<organism evidence="10 11">
    <name type="scientific">Paenimyroides ceti</name>
    <dbReference type="NCBI Taxonomy" id="395087"/>
    <lineage>
        <taxon>Bacteria</taxon>
        <taxon>Pseudomonadati</taxon>
        <taxon>Bacteroidota</taxon>
        <taxon>Flavobacteriia</taxon>
        <taxon>Flavobacteriales</taxon>
        <taxon>Flavobacteriaceae</taxon>
        <taxon>Paenimyroides</taxon>
    </lineage>
</organism>
<dbReference type="EC" id="3.1.4.4" evidence="3"/>
<evidence type="ECO:0000259" key="9">
    <source>
        <dbReference type="Pfam" id="PF13091"/>
    </source>
</evidence>
<dbReference type="Proteomes" id="UP001242368">
    <property type="component" value="Unassembled WGS sequence"/>
</dbReference>
<feature type="transmembrane region" description="Helical" evidence="8">
    <location>
        <begin position="351"/>
        <end position="372"/>
    </location>
</feature>
<evidence type="ECO:0000256" key="2">
    <source>
        <dbReference type="ARBA" id="ARBA00008664"/>
    </source>
</evidence>
<dbReference type="PANTHER" id="PTHR43856">
    <property type="entry name" value="CARDIOLIPIN HYDROLASE"/>
    <property type="match status" value="1"/>
</dbReference>
<feature type="transmembrane region" description="Helical" evidence="8">
    <location>
        <begin position="415"/>
        <end position="434"/>
    </location>
</feature>
<dbReference type="Gene3D" id="3.30.870.10">
    <property type="entry name" value="Endonuclease Chain A"/>
    <property type="match status" value="1"/>
</dbReference>
<proteinExistence type="inferred from homology"/>
<keyword evidence="11" id="KW-1185">Reference proteome</keyword>
<feature type="transmembrane region" description="Helical" evidence="8">
    <location>
        <begin position="446"/>
        <end position="471"/>
    </location>
</feature>
<evidence type="ECO:0000256" key="7">
    <source>
        <dbReference type="SAM" id="Coils"/>
    </source>
</evidence>
<evidence type="ECO:0000256" key="6">
    <source>
        <dbReference type="ARBA" id="ARBA00023098"/>
    </source>
</evidence>
<evidence type="ECO:0000313" key="11">
    <source>
        <dbReference type="Proteomes" id="UP001242368"/>
    </source>
</evidence>
<keyword evidence="8" id="KW-0812">Transmembrane</keyword>
<protein>
    <recommendedName>
        <fullName evidence="3">phospholipase D</fullName>
        <ecNumber evidence="3">3.1.4.4</ecNumber>
    </recommendedName>
</protein>
<keyword evidence="7" id="KW-0175">Coiled coil</keyword>
<dbReference type="InterPro" id="IPR051406">
    <property type="entry name" value="PLD_domain"/>
</dbReference>
<feature type="domain" description="Phospholipase D-like" evidence="9">
    <location>
        <begin position="35"/>
        <end position="157"/>
    </location>
</feature>
<feature type="coiled-coil region" evidence="7">
    <location>
        <begin position="294"/>
        <end position="343"/>
    </location>
</feature>
<keyword evidence="8" id="KW-0472">Membrane</keyword>